<protein>
    <submittedName>
        <fullName evidence="2">Uncharacterized protein</fullName>
    </submittedName>
</protein>
<dbReference type="Proteomes" id="UP000293719">
    <property type="component" value="Chromosome"/>
</dbReference>
<gene>
    <name evidence="2" type="ORF">E0E05_04875</name>
</gene>
<evidence type="ECO:0000256" key="1">
    <source>
        <dbReference type="SAM" id="Phobius"/>
    </source>
</evidence>
<keyword evidence="3" id="KW-1185">Reference proteome</keyword>
<dbReference type="GeneID" id="90766622"/>
<keyword evidence="1" id="KW-0812">Transmembrane</keyword>
<feature type="transmembrane region" description="Helical" evidence="1">
    <location>
        <begin position="40"/>
        <end position="59"/>
    </location>
</feature>
<organism evidence="2 3">
    <name type="scientific">Roseitalea porphyridii</name>
    <dbReference type="NCBI Taxonomy" id="1852022"/>
    <lineage>
        <taxon>Bacteria</taxon>
        <taxon>Pseudomonadati</taxon>
        <taxon>Pseudomonadota</taxon>
        <taxon>Alphaproteobacteria</taxon>
        <taxon>Hyphomicrobiales</taxon>
        <taxon>Ahrensiaceae</taxon>
        <taxon>Roseitalea</taxon>
    </lineage>
</organism>
<proteinExistence type="predicted"/>
<dbReference type="KEGG" id="rpod:E0E05_04875"/>
<feature type="transmembrane region" description="Helical" evidence="1">
    <location>
        <begin position="15"/>
        <end position="34"/>
    </location>
</feature>
<dbReference type="RefSeq" id="WP_039722897.1">
    <property type="nucleotide sequence ID" value="NZ_CP036532.1"/>
</dbReference>
<sequence>MTEPNRPPGTPAQRYAAYALIGAAIGAIAVWFVADAVSLATLGSGLAGGAVAGVIAGFVRTRAGLDR</sequence>
<dbReference type="EMBL" id="CP036532">
    <property type="protein sequence ID" value="QBK29994.1"/>
    <property type="molecule type" value="Genomic_DNA"/>
</dbReference>
<accession>A0A4P6V055</accession>
<evidence type="ECO:0000313" key="2">
    <source>
        <dbReference type="EMBL" id="QBK29994.1"/>
    </source>
</evidence>
<name>A0A4P6V055_9HYPH</name>
<keyword evidence="1" id="KW-0472">Membrane</keyword>
<reference evidence="2 3" key="1">
    <citation type="journal article" date="2017" name="Int. J. Syst. Evol. Microbiol.">
        <title>Roseitalea porphyridii gen. nov., sp. nov., isolated from a red alga, and reclassification of Hoeflea suaedae Chung et al. 2013 as Pseudohoeflea suaedae gen. nov., comb. nov.</title>
        <authorList>
            <person name="Hyeon J.W."/>
            <person name="Jeong S.E."/>
            <person name="Baek K."/>
            <person name="Jeon C.O."/>
        </authorList>
    </citation>
    <scope>NUCLEOTIDE SEQUENCE [LARGE SCALE GENOMIC DNA]</scope>
    <source>
        <strain evidence="2 3">MA7-20</strain>
    </source>
</reference>
<keyword evidence="1" id="KW-1133">Transmembrane helix</keyword>
<dbReference type="AlphaFoldDB" id="A0A4P6V055"/>
<evidence type="ECO:0000313" key="3">
    <source>
        <dbReference type="Proteomes" id="UP000293719"/>
    </source>
</evidence>